<reference evidence="1 2" key="1">
    <citation type="submission" date="2018-01" db="EMBL/GenBank/DDBJ databases">
        <authorList>
            <person name="Gaut B.S."/>
            <person name="Morton B.R."/>
            <person name="Clegg M.T."/>
            <person name="Duvall M.R."/>
        </authorList>
    </citation>
    <scope>NUCLEOTIDE SEQUENCE [LARGE SCALE GENOMIC DNA]</scope>
    <source>
        <strain evidence="1 2">HR-AV</strain>
    </source>
</reference>
<sequence>MNNWKTTNIDLKVRVDFPDSAGISIINGRKCFYNKNDHCVFLVGTSDMPSKLKSSTSEYLENFILGVLDNDKGELVYKKDFSNGIIKGKDISYKAIRKFMGNTPIICKARLFAYKGIVYFFASWYHKENEKNSEAETQKFFNSIQLIKE</sequence>
<organism evidence="1 2">
    <name type="scientific">Solitalea longa</name>
    <dbReference type="NCBI Taxonomy" id="2079460"/>
    <lineage>
        <taxon>Bacteria</taxon>
        <taxon>Pseudomonadati</taxon>
        <taxon>Bacteroidota</taxon>
        <taxon>Sphingobacteriia</taxon>
        <taxon>Sphingobacteriales</taxon>
        <taxon>Sphingobacteriaceae</taxon>
        <taxon>Solitalea</taxon>
    </lineage>
</organism>
<dbReference type="Proteomes" id="UP000236893">
    <property type="component" value="Unassembled WGS sequence"/>
</dbReference>
<dbReference type="EMBL" id="PQVF01000014">
    <property type="protein sequence ID" value="POY35119.1"/>
    <property type="molecule type" value="Genomic_DNA"/>
</dbReference>
<comment type="caution">
    <text evidence="1">The sequence shown here is derived from an EMBL/GenBank/DDBJ whole genome shotgun (WGS) entry which is preliminary data.</text>
</comment>
<proteinExistence type="predicted"/>
<keyword evidence="2" id="KW-1185">Reference proteome</keyword>
<evidence type="ECO:0000313" key="2">
    <source>
        <dbReference type="Proteomes" id="UP000236893"/>
    </source>
</evidence>
<dbReference type="RefSeq" id="WP_103790385.1">
    <property type="nucleotide sequence ID" value="NZ_PQVF01000014.1"/>
</dbReference>
<protein>
    <submittedName>
        <fullName evidence="1">Uncharacterized protein</fullName>
    </submittedName>
</protein>
<dbReference type="AlphaFoldDB" id="A0A2S4ZYJ7"/>
<name>A0A2S4ZYJ7_9SPHI</name>
<evidence type="ECO:0000313" key="1">
    <source>
        <dbReference type="EMBL" id="POY35119.1"/>
    </source>
</evidence>
<gene>
    <name evidence="1" type="ORF">C3K47_17110</name>
</gene>
<accession>A0A2S4ZYJ7</accession>